<dbReference type="Gene3D" id="3.60.21.10">
    <property type="match status" value="1"/>
</dbReference>
<evidence type="ECO:0000259" key="3">
    <source>
        <dbReference type="Pfam" id="PF09992"/>
    </source>
</evidence>
<dbReference type="KEGG" id="kpul:GXN76_12155"/>
<keyword evidence="5" id="KW-1185">Reference proteome</keyword>
<gene>
    <name evidence="4" type="ORF">GXN76_12155</name>
</gene>
<evidence type="ECO:0000256" key="1">
    <source>
        <dbReference type="SAM" id="MobiDB-lite"/>
    </source>
</evidence>
<dbReference type="Pfam" id="PF09992">
    <property type="entry name" value="NAGPA"/>
    <property type="match status" value="1"/>
</dbReference>
<feature type="domain" description="Calcineurin-like phosphoesterase" evidence="2">
    <location>
        <begin position="770"/>
        <end position="963"/>
    </location>
</feature>
<reference evidence="4 5" key="1">
    <citation type="submission" date="2020-01" db="EMBL/GenBank/DDBJ databases">
        <authorList>
            <person name="Gulvik C.A."/>
            <person name="Batra D.G."/>
        </authorList>
    </citation>
    <scope>NUCLEOTIDE SEQUENCE [LARGE SCALE GENOMIC DNA]</scope>
    <source>
        <strain evidence="4 5">W9323</strain>
    </source>
</reference>
<name>A0A7D3XQW7_9BACL</name>
<accession>A0A7D3XQW7</accession>
<dbReference type="RefSeq" id="WP_173223526.1">
    <property type="nucleotide sequence ID" value="NZ_CP048104.1"/>
</dbReference>
<evidence type="ECO:0000313" key="4">
    <source>
        <dbReference type="EMBL" id="QKG85147.1"/>
    </source>
</evidence>
<evidence type="ECO:0000313" key="5">
    <source>
        <dbReference type="Proteomes" id="UP000503088"/>
    </source>
</evidence>
<dbReference type="PANTHER" id="PTHR40446">
    <property type="entry name" value="N-ACETYLGLUCOSAMINE-1-PHOSPHODIESTER ALPHA-N-ACETYLGLUCOSAMINIDASE"/>
    <property type="match status" value="1"/>
</dbReference>
<feature type="compositionally biased region" description="Basic and acidic residues" evidence="1">
    <location>
        <begin position="35"/>
        <end position="44"/>
    </location>
</feature>
<evidence type="ECO:0008006" key="6">
    <source>
        <dbReference type="Google" id="ProtNLM"/>
    </source>
</evidence>
<dbReference type="InterPro" id="IPR004843">
    <property type="entry name" value="Calcineurin-like_PHP"/>
</dbReference>
<dbReference type="InterPro" id="IPR018711">
    <property type="entry name" value="NAGPA"/>
</dbReference>
<dbReference type="InterPro" id="IPR029052">
    <property type="entry name" value="Metallo-depent_PP-like"/>
</dbReference>
<dbReference type="GO" id="GO:0016787">
    <property type="term" value="F:hydrolase activity"/>
    <property type="evidence" value="ECO:0007669"/>
    <property type="project" value="InterPro"/>
</dbReference>
<sequence>MIGGMKVAWWRKGIFAGLLLSLLLLPLPIWAQDPVHESGEDPRPSSRSISKVHSREAPRVLHEEMSQEDIAQGVIMKKFDRFDSRGWKEGVTLTVNLTESTVKTNLLTAGKVARSEKLSGQMKRAGAIAGVNGDFFDIGNTQAALGVEVEEGQVRKSGGNRLTASVTRDRLGQVGQLLLEGKVSTSKGMHPLHAINAHNLEKDELGLYTTDWGEASRSHLAGNTRGYTEVILKDNTVVEIRKGSVYDGGLKPGESILSGKGGASAFLRHLKRGDRVRVEYGTRPDAKNLLWAVGGGDMLVKDGKVVNQDDGPVHPRTAVGFSRDGKKMILAAVDGRSPASRGMTLWELAEWMKEQGAWTALNLDGGGSTTLVAREKGREGLKVVNTPSDGDERPVPNGIGIWNHAKTGKLKGFHLETSSSRVFMGLTRRFHSYPYDTAFAPISMEPNHIQWKAKPSALGKFKGSLFQGKHPGKGKVSAHAQGVKSQSDIHVLGRPVSLSIEPRLIGLEKGKTARFWVTGRDAEGYQTYVEPQDVHFEVDESLIGLTANKDGSVTVTPKQEKGSAVLKATVGRLTAQAGVTVGTEEKRVEDFEEEQAPWTFSKVPAEVTGSLAYVDVPERGGKALQLDYDFTTSTVTRAVYAQPPDGLLDLPGDVKKIGVHVQGDGGNGHWLRTRIKDAAGVFHTLDLARNVDWSGWKYVEAEVPAGVQYPIQLNQIYLVEPDGNKQDKGSILMDDVTIQVTESLNLPRVKPRKHPMVLQNQKISASSWKYAVLNDLHLVNSNQTGKNVNHLKQTLRELSQEDLDFVIFNGDLVDTDTKENYRFVKETIEDNLKIPYYVTPGNHETYGTGNLDNFAETFGQESLYHTFDHKGVRFILLNTSLGGLRESDPLQWSQIKRLLGKTRKDKDVKKVILLGHHPLRDPLPAKASQFSDGKEAQLLERWLTRFREESGKPVAVISAHAHVNHWDQLDGVPYAVIGPVGKQVYGAQDEGGFYSYAVFGVGQSGKGKQKWLSAEVRPILQDIRLKKKVYRVGKRAKVHLTGVQTEDWTFPLDYPATVSYNGSKGLLISEKEPHKRNRPVIAHLDPVTGTISFNQPGTVELTVKSGGMEKRFMLKGK</sequence>
<dbReference type="Pfam" id="PF00149">
    <property type="entry name" value="Metallophos"/>
    <property type="match status" value="1"/>
</dbReference>
<feature type="domain" description="Phosphodiester glycosidase" evidence="3">
    <location>
        <begin position="235"/>
        <end position="401"/>
    </location>
</feature>
<dbReference type="Proteomes" id="UP000503088">
    <property type="component" value="Chromosome"/>
</dbReference>
<evidence type="ECO:0000259" key="2">
    <source>
        <dbReference type="Pfam" id="PF00149"/>
    </source>
</evidence>
<protein>
    <recommendedName>
        <fullName evidence="6">Metallophosphoesterase</fullName>
    </recommendedName>
</protein>
<feature type="region of interest" description="Disordered" evidence="1">
    <location>
        <begin position="35"/>
        <end position="58"/>
    </location>
</feature>
<dbReference type="AlphaFoldDB" id="A0A7D3XQW7"/>
<proteinExistence type="predicted"/>
<dbReference type="EMBL" id="CP048104">
    <property type="protein sequence ID" value="QKG85147.1"/>
    <property type="molecule type" value="Genomic_DNA"/>
</dbReference>
<dbReference type="SUPFAM" id="SSF56300">
    <property type="entry name" value="Metallo-dependent phosphatases"/>
    <property type="match status" value="1"/>
</dbReference>
<organism evidence="4 5">
    <name type="scientific">Kroppenstedtia pulmonis</name>
    <dbReference type="NCBI Taxonomy" id="1380685"/>
    <lineage>
        <taxon>Bacteria</taxon>
        <taxon>Bacillati</taxon>
        <taxon>Bacillota</taxon>
        <taxon>Bacilli</taxon>
        <taxon>Bacillales</taxon>
        <taxon>Thermoactinomycetaceae</taxon>
        <taxon>Kroppenstedtia</taxon>
    </lineage>
</organism>
<dbReference type="PANTHER" id="PTHR40446:SF2">
    <property type="entry name" value="N-ACETYLGLUCOSAMINE-1-PHOSPHODIESTER ALPHA-N-ACETYLGLUCOSAMINIDASE"/>
    <property type="match status" value="1"/>
</dbReference>